<dbReference type="Proteomes" id="UP001222770">
    <property type="component" value="Unassembled WGS sequence"/>
</dbReference>
<dbReference type="EMBL" id="JAROCY010000011">
    <property type="protein sequence ID" value="MDF8334129.1"/>
    <property type="molecule type" value="Genomic_DNA"/>
</dbReference>
<sequence>MRFLLVLLAMLSGLSLPGNAVAASRAQVVAASVAGAQAQERAECPVRAAVAKAAFRIERAFPAFPPAPVARCGVIVSVDRARE</sequence>
<gene>
    <name evidence="2" type="ORF">POM99_13020</name>
</gene>
<protein>
    <recommendedName>
        <fullName evidence="4">UrcA family protein</fullName>
    </recommendedName>
</protein>
<keyword evidence="3" id="KW-1185">Reference proteome</keyword>
<evidence type="ECO:0000313" key="2">
    <source>
        <dbReference type="EMBL" id="MDF8334129.1"/>
    </source>
</evidence>
<dbReference type="RefSeq" id="WP_277278491.1">
    <property type="nucleotide sequence ID" value="NZ_JAROCY010000011.1"/>
</dbReference>
<proteinExistence type="predicted"/>
<evidence type="ECO:0000256" key="1">
    <source>
        <dbReference type="SAM" id="SignalP"/>
    </source>
</evidence>
<organism evidence="2 3">
    <name type="scientific">Novosphingobium cyanobacteriorum</name>
    <dbReference type="NCBI Taxonomy" id="3024215"/>
    <lineage>
        <taxon>Bacteria</taxon>
        <taxon>Pseudomonadati</taxon>
        <taxon>Pseudomonadota</taxon>
        <taxon>Alphaproteobacteria</taxon>
        <taxon>Sphingomonadales</taxon>
        <taxon>Sphingomonadaceae</taxon>
        <taxon>Novosphingobium</taxon>
    </lineage>
</organism>
<feature type="chain" id="PRO_5045608340" description="UrcA family protein" evidence="1">
    <location>
        <begin position="23"/>
        <end position="83"/>
    </location>
</feature>
<keyword evidence="1" id="KW-0732">Signal</keyword>
<name>A0ABT6CKU1_9SPHN</name>
<reference evidence="2 3" key="1">
    <citation type="submission" date="2023-03" db="EMBL/GenBank/DDBJ databases">
        <title>Novosphingobium cyanobacteriorum sp. nov., isolated from a eutrophic reservoir during the Microcystis bloom period.</title>
        <authorList>
            <person name="Kang M."/>
            <person name="Le V."/>
            <person name="Ko S.-R."/>
            <person name="Lee S.-A."/>
            <person name="Ahn C.-Y."/>
        </authorList>
    </citation>
    <scope>NUCLEOTIDE SEQUENCE [LARGE SCALE GENOMIC DNA]</scope>
    <source>
        <strain evidence="2 3">HBC54</strain>
    </source>
</reference>
<evidence type="ECO:0000313" key="3">
    <source>
        <dbReference type="Proteomes" id="UP001222770"/>
    </source>
</evidence>
<accession>A0ABT6CKU1</accession>
<feature type="signal peptide" evidence="1">
    <location>
        <begin position="1"/>
        <end position="22"/>
    </location>
</feature>
<evidence type="ECO:0008006" key="4">
    <source>
        <dbReference type="Google" id="ProtNLM"/>
    </source>
</evidence>
<comment type="caution">
    <text evidence="2">The sequence shown here is derived from an EMBL/GenBank/DDBJ whole genome shotgun (WGS) entry which is preliminary data.</text>
</comment>